<name>A0A915JSZ8_ROMCU</name>
<dbReference type="PANTHER" id="PTHR14189:SF0">
    <property type="entry name" value="PROTEIN PHOSPHATASE METHYLESTERASE 1"/>
    <property type="match status" value="1"/>
</dbReference>
<dbReference type="Gene3D" id="3.40.50.1820">
    <property type="entry name" value="alpha/beta hydrolase"/>
    <property type="match status" value="1"/>
</dbReference>
<dbReference type="Pfam" id="PF12697">
    <property type="entry name" value="Abhydrolase_6"/>
    <property type="match status" value="1"/>
</dbReference>
<keyword evidence="3" id="KW-0719">Serine esterase</keyword>
<dbReference type="WBParaSite" id="nRc.2.0.1.t29440-RA">
    <property type="protein sequence ID" value="nRc.2.0.1.t29440-RA"/>
    <property type="gene ID" value="nRc.2.0.1.g29440"/>
</dbReference>
<keyword evidence="7" id="KW-1185">Reference proteome</keyword>
<organism evidence="7 8">
    <name type="scientific">Romanomermis culicivorax</name>
    <name type="common">Nematode worm</name>
    <dbReference type="NCBI Taxonomy" id="13658"/>
    <lineage>
        <taxon>Eukaryota</taxon>
        <taxon>Metazoa</taxon>
        <taxon>Ecdysozoa</taxon>
        <taxon>Nematoda</taxon>
        <taxon>Enoplea</taxon>
        <taxon>Dorylaimia</taxon>
        <taxon>Mermithida</taxon>
        <taxon>Mermithoidea</taxon>
        <taxon>Mermithidae</taxon>
        <taxon>Romanomermis</taxon>
    </lineage>
</organism>
<evidence type="ECO:0000313" key="7">
    <source>
        <dbReference type="Proteomes" id="UP000887565"/>
    </source>
</evidence>
<dbReference type="PANTHER" id="PTHR14189">
    <property type="entry name" value="PROTEIN PHOSPHATASE METHYLESTERASE-1 RELATED"/>
    <property type="match status" value="1"/>
</dbReference>
<protein>
    <recommendedName>
        <fullName evidence="2">protein phosphatase methylesterase-1</fullName>
        <ecNumber evidence="2">3.1.1.89</ecNumber>
    </recommendedName>
</protein>
<comment type="similarity">
    <text evidence="1">Belongs to the AB hydrolase superfamily.</text>
</comment>
<evidence type="ECO:0000256" key="5">
    <source>
        <dbReference type="ARBA" id="ARBA00049203"/>
    </source>
</evidence>
<sequence>MTTKSRFLSVKSGQVRNLESARISMPGQIRNCFCLLCSKRSLLCFIHRILSNRQKSDQADDVAETSQISARKKYEWRIDLSRTESYWRDWFRNLSAKFLSCKQAKLLILAGVDRLDKELTIGQMQGKFQMIVLPKVGHCVQEDSPERLAEAVSSFLVRNLICKATKNFKPVFPGC</sequence>
<dbReference type="AlphaFoldDB" id="A0A915JSZ8"/>
<dbReference type="Proteomes" id="UP000887565">
    <property type="component" value="Unplaced"/>
</dbReference>
<accession>A0A915JSZ8</accession>
<proteinExistence type="inferred from homology"/>
<evidence type="ECO:0000256" key="1">
    <source>
        <dbReference type="ARBA" id="ARBA00008645"/>
    </source>
</evidence>
<evidence type="ECO:0000256" key="2">
    <source>
        <dbReference type="ARBA" id="ARBA00013111"/>
    </source>
</evidence>
<dbReference type="OMA" id="NHANTIT"/>
<dbReference type="InterPro" id="IPR029058">
    <property type="entry name" value="AB_hydrolase_fold"/>
</dbReference>
<reference evidence="8" key="1">
    <citation type="submission" date="2022-11" db="UniProtKB">
        <authorList>
            <consortium name="WormBaseParasite"/>
        </authorList>
    </citation>
    <scope>IDENTIFICATION</scope>
</reference>
<dbReference type="GO" id="GO:0051723">
    <property type="term" value="F:protein methylesterase activity"/>
    <property type="evidence" value="ECO:0007669"/>
    <property type="project" value="UniProtKB-EC"/>
</dbReference>
<keyword evidence="4" id="KW-0378">Hydrolase</keyword>
<evidence type="ECO:0000256" key="3">
    <source>
        <dbReference type="ARBA" id="ARBA00022487"/>
    </source>
</evidence>
<dbReference type="InterPro" id="IPR000073">
    <property type="entry name" value="AB_hydrolase_1"/>
</dbReference>
<dbReference type="EC" id="3.1.1.89" evidence="2"/>
<feature type="domain" description="AB hydrolase-1" evidence="6">
    <location>
        <begin position="69"/>
        <end position="151"/>
    </location>
</feature>
<dbReference type="SUPFAM" id="SSF53474">
    <property type="entry name" value="alpha/beta-Hydrolases"/>
    <property type="match status" value="1"/>
</dbReference>
<comment type="catalytic activity">
    <reaction evidence="5">
        <text>[phosphatase 2A protein]-C-terminal L-leucine methyl ester + H2O = [phosphatase 2A protein]-C-terminal L-leucine + methanol + H(+)</text>
        <dbReference type="Rhea" id="RHEA:48548"/>
        <dbReference type="Rhea" id="RHEA-COMP:12134"/>
        <dbReference type="Rhea" id="RHEA-COMP:12135"/>
        <dbReference type="ChEBI" id="CHEBI:15377"/>
        <dbReference type="ChEBI" id="CHEBI:15378"/>
        <dbReference type="ChEBI" id="CHEBI:17790"/>
        <dbReference type="ChEBI" id="CHEBI:90516"/>
        <dbReference type="ChEBI" id="CHEBI:90517"/>
        <dbReference type="EC" id="3.1.1.89"/>
    </reaction>
</comment>
<dbReference type="InterPro" id="IPR016812">
    <property type="entry name" value="PPase_methylesterase_euk"/>
</dbReference>
<evidence type="ECO:0000256" key="4">
    <source>
        <dbReference type="ARBA" id="ARBA00022801"/>
    </source>
</evidence>
<evidence type="ECO:0000259" key="6">
    <source>
        <dbReference type="Pfam" id="PF12697"/>
    </source>
</evidence>
<evidence type="ECO:0000313" key="8">
    <source>
        <dbReference type="WBParaSite" id="nRc.2.0.1.t29440-RA"/>
    </source>
</evidence>